<organism evidence="1 2">
    <name type="scientific">Ilex paraguariensis</name>
    <name type="common">yerba mate</name>
    <dbReference type="NCBI Taxonomy" id="185542"/>
    <lineage>
        <taxon>Eukaryota</taxon>
        <taxon>Viridiplantae</taxon>
        <taxon>Streptophyta</taxon>
        <taxon>Embryophyta</taxon>
        <taxon>Tracheophyta</taxon>
        <taxon>Spermatophyta</taxon>
        <taxon>Magnoliopsida</taxon>
        <taxon>eudicotyledons</taxon>
        <taxon>Gunneridae</taxon>
        <taxon>Pentapetalae</taxon>
        <taxon>asterids</taxon>
        <taxon>campanulids</taxon>
        <taxon>Aquifoliales</taxon>
        <taxon>Aquifoliaceae</taxon>
        <taxon>Ilex</taxon>
    </lineage>
</organism>
<dbReference type="Proteomes" id="UP001642360">
    <property type="component" value="Unassembled WGS sequence"/>
</dbReference>
<gene>
    <name evidence="1" type="ORF">ILEXP_LOCUS36184</name>
</gene>
<protein>
    <submittedName>
        <fullName evidence="1">Uncharacterized protein</fullName>
    </submittedName>
</protein>
<name>A0ABC8TGF5_9AQUA</name>
<sequence length="92" mass="11018">MLLLWLYTFQQLICLIKKTAKLLRHPIYNRRFLSEKSFEILFAIALSPSLSEASCLLCLGITVLHHRFFHLPKFLVLTIYMIKDRQWYMLDT</sequence>
<evidence type="ECO:0000313" key="1">
    <source>
        <dbReference type="EMBL" id="CAK9166936.1"/>
    </source>
</evidence>
<keyword evidence="2" id="KW-1185">Reference proteome</keyword>
<comment type="caution">
    <text evidence="1">The sequence shown here is derived from an EMBL/GenBank/DDBJ whole genome shotgun (WGS) entry which is preliminary data.</text>
</comment>
<accession>A0ABC8TGF5</accession>
<reference evidence="1 2" key="1">
    <citation type="submission" date="2024-02" db="EMBL/GenBank/DDBJ databases">
        <authorList>
            <person name="Vignale AGUSTIN F."/>
            <person name="Sosa J E."/>
            <person name="Modenutti C."/>
        </authorList>
    </citation>
    <scope>NUCLEOTIDE SEQUENCE [LARGE SCALE GENOMIC DNA]</scope>
</reference>
<dbReference type="EMBL" id="CAUOFW020004724">
    <property type="protein sequence ID" value="CAK9166936.1"/>
    <property type="molecule type" value="Genomic_DNA"/>
</dbReference>
<proteinExistence type="predicted"/>
<dbReference type="AlphaFoldDB" id="A0ABC8TGF5"/>
<evidence type="ECO:0000313" key="2">
    <source>
        <dbReference type="Proteomes" id="UP001642360"/>
    </source>
</evidence>